<name>A0A7G9T950_PSEMX</name>
<sequence length="97" mass="11556">MRERTPCVYILASQRNGTLYIGVTSNLSARIWQHRNDQVSGFTRRYGIHTLVWYEAHETMESAIAREKALKQWKRSWKIELIEDTNPYWHDLYGEIA</sequence>
<comment type="similarity">
    <text evidence="1">Belongs to the UPF0213 family.</text>
</comment>
<dbReference type="EMBL" id="CP060731">
    <property type="protein sequence ID" value="QNN76625.1"/>
    <property type="molecule type" value="Genomic_DNA"/>
</dbReference>
<evidence type="ECO:0000259" key="2">
    <source>
        <dbReference type="PROSITE" id="PS50164"/>
    </source>
</evidence>
<dbReference type="PANTHER" id="PTHR34477:SF5">
    <property type="entry name" value="BSL5627 PROTEIN"/>
    <property type="match status" value="1"/>
</dbReference>
<dbReference type="InterPro" id="IPR050190">
    <property type="entry name" value="UPF0213_domain"/>
</dbReference>
<evidence type="ECO:0000313" key="4">
    <source>
        <dbReference type="Proteomes" id="UP000515838"/>
    </source>
</evidence>
<gene>
    <name evidence="3" type="ORF">IAE60_11795</name>
</gene>
<proteinExistence type="inferred from homology"/>
<dbReference type="InterPro" id="IPR000305">
    <property type="entry name" value="GIY-YIG_endonuc"/>
</dbReference>
<dbReference type="Proteomes" id="UP000515838">
    <property type="component" value="Chromosome"/>
</dbReference>
<evidence type="ECO:0000256" key="1">
    <source>
        <dbReference type="ARBA" id="ARBA00007435"/>
    </source>
</evidence>
<evidence type="ECO:0000313" key="3">
    <source>
        <dbReference type="EMBL" id="QNN76625.1"/>
    </source>
</evidence>
<dbReference type="GeneID" id="81471659"/>
<feature type="domain" description="GIY-YIG" evidence="2">
    <location>
        <begin position="4"/>
        <end position="80"/>
    </location>
</feature>
<organism evidence="3 4">
    <name type="scientific">Pseudoxanthomonas mexicana</name>
    <dbReference type="NCBI Taxonomy" id="128785"/>
    <lineage>
        <taxon>Bacteria</taxon>
        <taxon>Pseudomonadati</taxon>
        <taxon>Pseudomonadota</taxon>
        <taxon>Gammaproteobacteria</taxon>
        <taxon>Lysobacterales</taxon>
        <taxon>Lysobacteraceae</taxon>
        <taxon>Pseudoxanthomonas</taxon>
    </lineage>
</organism>
<accession>A0A7G9T950</accession>
<dbReference type="CDD" id="cd10448">
    <property type="entry name" value="GIY-YIG_unchar_3"/>
    <property type="match status" value="1"/>
</dbReference>
<dbReference type="AlphaFoldDB" id="A0A7G9T950"/>
<dbReference type="Pfam" id="PF01541">
    <property type="entry name" value="GIY-YIG"/>
    <property type="match status" value="1"/>
</dbReference>
<dbReference type="PANTHER" id="PTHR34477">
    <property type="entry name" value="UPF0213 PROTEIN YHBQ"/>
    <property type="match status" value="1"/>
</dbReference>
<dbReference type="PROSITE" id="PS50164">
    <property type="entry name" value="GIY_YIG"/>
    <property type="match status" value="1"/>
</dbReference>
<protein>
    <submittedName>
        <fullName evidence="3">GIY-YIG nuclease family protein</fullName>
    </submittedName>
</protein>
<dbReference type="SUPFAM" id="SSF82771">
    <property type="entry name" value="GIY-YIG endonuclease"/>
    <property type="match status" value="1"/>
</dbReference>
<dbReference type="InterPro" id="IPR035901">
    <property type="entry name" value="GIY-YIG_endonuc_sf"/>
</dbReference>
<dbReference type="RefSeq" id="WP_187572396.1">
    <property type="nucleotide sequence ID" value="NZ_CP060731.1"/>
</dbReference>
<dbReference type="Gene3D" id="3.40.1440.10">
    <property type="entry name" value="GIY-YIG endonuclease"/>
    <property type="match status" value="1"/>
</dbReference>
<reference evidence="3 4" key="1">
    <citation type="submission" date="2020-08" db="EMBL/GenBank/DDBJ databases">
        <title>Streptomycin Non-resistant strain, P. mexicana.</title>
        <authorList>
            <person name="Ganesh-Kumar S."/>
            <person name="Zhe T."/>
            <person name="Yu Z."/>
            <person name="Min Y."/>
        </authorList>
    </citation>
    <scope>NUCLEOTIDE SEQUENCE [LARGE SCALE GENOMIC DNA]</scope>
    <source>
        <strain evidence="3 4">GTZY2</strain>
    </source>
</reference>